<evidence type="ECO:0000256" key="8">
    <source>
        <dbReference type="ARBA" id="ARBA00022840"/>
    </source>
</evidence>
<dbReference type="GO" id="GO:0006261">
    <property type="term" value="P:DNA-templated DNA replication"/>
    <property type="evidence" value="ECO:0007669"/>
    <property type="project" value="TreeGrafter"/>
</dbReference>
<dbReference type="CDD" id="cd18137">
    <property type="entry name" value="HLD_clamp_pol_III_gamma_tau"/>
    <property type="match status" value="1"/>
</dbReference>
<comment type="similarity">
    <text evidence="1 11">Belongs to the DnaX/STICHEL family.</text>
</comment>
<evidence type="ECO:0000256" key="9">
    <source>
        <dbReference type="ARBA" id="ARBA00022932"/>
    </source>
</evidence>
<keyword evidence="4 11" id="KW-0235">DNA replication</keyword>
<keyword evidence="8 11" id="KW-0067">ATP-binding</keyword>
<keyword evidence="3 11" id="KW-0548">Nucleotidyltransferase</keyword>
<dbReference type="PANTHER" id="PTHR11669:SF0">
    <property type="entry name" value="PROTEIN STICHEL-LIKE 2"/>
    <property type="match status" value="1"/>
</dbReference>
<dbReference type="PANTHER" id="PTHR11669">
    <property type="entry name" value="REPLICATION FACTOR C / DNA POLYMERASE III GAMMA-TAU SUBUNIT"/>
    <property type="match status" value="1"/>
</dbReference>
<name>A0A538SHI1_UNCEI</name>
<keyword evidence="2 11" id="KW-0808">Transferase</keyword>
<dbReference type="GO" id="GO:0003887">
    <property type="term" value="F:DNA-directed DNA polymerase activity"/>
    <property type="evidence" value="ECO:0007669"/>
    <property type="project" value="UniProtKB-KW"/>
</dbReference>
<dbReference type="GO" id="GO:0009360">
    <property type="term" value="C:DNA polymerase III complex"/>
    <property type="evidence" value="ECO:0007669"/>
    <property type="project" value="InterPro"/>
</dbReference>
<dbReference type="InterPro" id="IPR050238">
    <property type="entry name" value="DNA_Rep/Repair_Clamp_Loader"/>
</dbReference>
<dbReference type="SUPFAM" id="SSF48019">
    <property type="entry name" value="post-AAA+ oligomerization domain-like"/>
    <property type="match status" value="1"/>
</dbReference>
<dbReference type="Pfam" id="PF22608">
    <property type="entry name" value="DNAX_ATPase_lid"/>
    <property type="match status" value="1"/>
</dbReference>
<dbReference type="SUPFAM" id="SSF52540">
    <property type="entry name" value="P-loop containing nucleoside triphosphate hydrolases"/>
    <property type="match status" value="1"/>
</dbReference>
<dbReference type="InterPro" id="IPR045085">
    <property type="entry name" value="HLD_clamp_pol_III_gamma_tau"/>
</dbReference>
<gene>
    <name evidence="11 14" type="primary">dnaX</name>
    <name evidence="14" type="ORF">E6K71_01475</name>
</gene>
<protein>
    <recommendedName>
        <fullName evidence="11">DNA polymerase III subunit gamma/tau</fullName>
        <ecNumber evidence="11">2.7.7.7</ecNumber>
    </recommendedName>
</protein>
<dbReference type="SMART" id="SM00382">
    <property type="entry name" value="AAA"/>
    <property type="match status" value="1"/>
</dbReference>
<keyword evidence="6 11" id="KW-0547">Nucleotide-binding</keyword>
<dbReference type="Gene3D" id="1.20.272.10">
    <property type="match status" value="1"/>
</dbReference>
<dbReference type="InterPro" id="IPR012763">
    <property type="entry name" value="DNA_pol_III_sug/sutau_N"/>
</dbReference>
<dbReference type="Pfam" id="PF13177">
    <property type="entry name" value="DNA_pol3_delta2"/>
    <property type="match status" value="1"/>
</dbReference>
<evidence type="ECO:0000313" key="14">
    <source>
        <dbReference type="EMBL" id="TMQ50820.1"/>
    </source>
</evidence>
<evidence type="ECO:0000256" key="1">
    <source>
        <dbReference type="ARBA" id="ARBA00006360"/>
    </source>
</evidence>
<dbReference type="EMBL" id="VBOR01000027">
    <property type="protein sequence ID" value="TMQ50820.1"/>
    <property type="molecule type" value="Genomic_DNA"/>
</dbReference>
<reference evidence="14 15" key="1">
    <citation type="journal article" date="2019" name="Nat. Microbiol.">
        <title>Mediterranean grassland soil C-N compound turnover is dependent on rainfall and depth, and is mediated by genomically divergent microorganisms.</title>
        <authorList>
            <person name="Diamond S."/>
            <person name="Andeer P.F."/>
            <person name="Li Z."/>
            <person name="Crits-Christoph A."/>
            <person name="Burstein D."/>
            <person name="Anantharaman K."/>
            <person name="Lane K.R."/>
            <person name="Thomas B.C."/>
            <person name="Pan C."/>
            <person name="Northen T.R."/>
            <person name="Banfield J.F."/>
        </authorList>
    </citation>
    <scope>NUCLEOTIDE SEQUENCE [LARGE SCALE GENOMIC DNA]</scope>
    <source>
        <strain evidence="14">WS_1</strain>
    </source>
</reference>
<comment type="catalytic activity">
    <reaction evidence="10 11">
        <text>DNA(n) + a 2'-deoxyribonucleoside 5'-triphosphate = DNA(n+1) + diphosphate</text>
        <dbReference type="Rhea" id="RHEA:22508"/>
        <dbReference type="Rhea" id="RHEA-COMP:17339"/>
        <dbReference type="Rhea" id="RHEA-COMP:17340"/>
        <dbReference type="ChEBI" id="CHEBI:33019"/>
        <dbReference type="ChEBI" id="CHEBI:61560"/>
        <dbReference type="ChEBI" id="CHEBI:173112"/>
        <dbReference type="EC" id="2.7.7.7"/>
    </reaction>
</comment>
<comment type="caution">
    <text evidence="14">The sequence shown here is derived from an EMBL/GenBank/DDBJ whole genome shotgun (WGS) entry which is preliminary data.</text>
</comment>
<evidence type="ECO:0000256" key="2">
    <source>
        <dbReference type="ARBA" id="ARBA00022679"/>
    </source>
</evidence>
<dbReference type="GO" id="GO:0046872">
    <property type="term" value="F:metal ion binding"/>
    <property type="evidence" value="ECO:0007669"/>
    <property type="project" value="UniProtKB-KW"/>
</dbReference>
<dbReference type="AlphaFoldDB" id="A0A538SHI1"/>
<evidence type="ECO:0000256" key="12">
    <source>
        <dbReference type="SAM" id="MobiDB-lite"/>
    </source>
</evidence>
<dbReference type="GO" id="GO:0003677">
    <property type="term" value="F:DNA binding"/>
    <property type="evidence" value="ECO:0007669"/>
    <property type="project" value="InterPro"/>
</dbReference>
<evidence type="ECO:0000256" key="6">
    <source>
        <dbReference type="ARBA" id="ARBA00022741"/>
    </source>
</evidence>
<feature type="domain" description="AAA+ ATPase" evidence="13">
    <location>
        <begin position="45"/>
        <end position="189"/>
    </location>
</feature>
<dbReference type="Proteomes" id="UP000316292">
    <property type="component" value="Unassembled WGS sequence"/>
</dbReference>
<evidence type="ECO:0000256" key="4">
    <source>
        <dbReference type="ARBA" id="ARBA00022705"/>
    </source>
</evidence>
<dbReference type="NCBIfam" id="TIGR02397">
    <property type="entry name" value="dnaX_nterm"/>
    <property type="match status" value="1"/>
</dbReference>
<comment type="function">
    <text evidence="11">DNA polymerase III is a complex, multichain enzyme responsible for most of the replicative synthesis in bacteria. This DNA polymerase also exhibits 3' to 5' exonuclease activity.</text>
</comment>
<dbReference type="Pfam" id="PF12169">
    <property type="entry name" value="DNA_pol3_gamma3"/>
    <property type="match status" value="1"/>
</dbReference>
<evidence type="ECO:0000256" key="5">
    <source>
        <dbReference type="ARBA" id="ARBA00022723"/>
    </source>
</evidence>
<proteinExistence type="inferred from homology"/>
<dbReference type="Gene3D" id="3.40.50.300">
    <property type="entry name" value="P-loop containing nucleotide triphosphate hydrolases"/>
    <property type="match status" value="1"/>
</dbReference>
<organism evidence="14 15">
    <name type="scientific">Eiseniibacteriota bacterium</name>
    <dbReference type="NCBI Taxonomy" id="2212470"/>
    <lineage>
        <taxon>Bacteria</taxon>
        <taxon>Candidatus Eiseniibacteriota</taxon>
    </lineage>
</organism>
<evidence type="ECO:0000256" key="7">
    <source>
        <dbReference type="ARBA" id="ARBA00022833"/>
    </source>
</evidence>
<dbReference type="InterPro" id="IPR027417">
    <property type="entry name" value="P-loop_NTPase"/>
</dbReference>
<accession>A0A538SHI1</accession>
<dbReference type="FunFam" id="3.40.50.300:FF:000014">
    <property type="entry name" value="DNA polymerase III subunit gamma/tau"/>
    <property type="match status" value="1"/>
</dbReference>
<dbReference type="InterPro" id="IPR003593">
    <property type="entry name" value="AAA+_ATPase"/>
</dbReference>
<keyword evidence="9 11" id="KW-0239">DNA-directed DNA polymerase</keyword>
<keyword evidence="7" id="KW-0862">Zinc</keyword>
<evidence type="ECO:0000259" key="13">
    <source>
        <dbReference type="SMART" id="SM00382"/>
    </source>
</evidence>
<evidence type="ECO:0000256" key="10">
    <source>
        <dbReference type="ARBA" id="ARBA00049244"/>
    </source>
</evidence>
<dbReference type="GO" id="GO:0005524">
    <property type="term" value="F:ATP binding"/>
    <property type="evidence" value="ECO:0007669"/>
    <property type="project" value="UniProtKB-KW"/>
</dbReference>
<dbReference type="EC" id="2.7.7.7" evidence="11"/>
<dbReference type="InterPro" id="IPR008921">
    <property type="entry name" value="DNA_pol3_clamp-load_cplx_C"/>
</dbReference>
<dbReference type="InterPro" id="IPR022754">
    <property type="entry name" value="DNA_pol_III_gamma-3"/>
</dbReference>
<dbReference type="CDD" id="cd00009">
    <property type="entry name" value="AAA"/>
    <property type="match status" value="1"/>
</dbReference>
<evidence type="ECO:0000313" key="15">
    <source>
        <dbReference type="Proteomes" id="UP000316292"/>
    </source>
</evidence>
<dbReference type="NCBIfam" id="NF004046">
    <property type="entry name" value="PRK05563.1"/>
    <property type="match status" value="1"/>
</dbReference>
<feature type="compositionally biased region" description="Low complexity" evidence="12">
    <location>
        <begin position="411"/>
        <end position="428"/>
    </location>
</feature>
<feature type="region of interest" description="Disordered" evidence="12">
    <location>
        <begin position="388"/>
        <end position="434"/>
    </location>
</feature>
<keyword evidence="5" id="KW-0479">Metal-binding</keyword>
<comment type="subunit">
    <text evidence="11">DNA polymerase III contains a core (composed of alpha, epsilon and theta chains) that associates with a tau subunit. This core dimerizes to form the POLIII' complex. PolIII' associates with the gamma complex (composed of gamma, delta, delta', psi and chi chains) and with the beta chain to form the complete DNA polymerase III complex.</text>
</comment>
<sequence>MRATLGALLAHLALARKYRPQRFADLVGQDPIRTTLEQAVAKNRVAHAYLFAGPRGSGKTTTARLIAKALNCERRKPGESEPCNECGSCVAITNGTSLDVLEIDGASNRGIEEIRNLRENVKYAASGGKFKVYIIDEAHQLTDFAWNALLKTLEEPPAHVRFVFCTTEPLEVPDTIASRCQVFEFRRLRSEELVKHLLDVAARERVSLHEDAAGLIARASEGSVRDALGRLDQSLALSPEGVTAATVAQALGLAGLDAYFDLGEALAKRDPKLALQVLDRLHDRGMDVEEIADGLAHHLRQLLLIAVDSSLEKLVDAAPSDRERYVAQAKEFRPTDLNAMLNLLLETRPLLRRAEAPRILLEVALVEMCTLPTAARIEDLIRRLGELESKLGGGGPGTPSPAPRPAKQDEASAPAAPAPRRGSSTPRAIADTEPRHSALTAVTAVPGNEPLPPSAGSPADLRLVESPVGVEAADPSDPVVRWRHAVDRVKERKLLLGTCLEEGSFLGIAGGNVRIALSVEHAFHRAMLEMKENREILNEELEKCYGRGVRLLCESLAPPAQAGERVPGAGETPGGPEASLVDRIVELFDGEVLGPDPEKGNV</sequence>
<evidence type="ECO:0000256" key="11">
    <source>
        <dbReference type="RuleBase" id="RU364063"/>
    </source>
</evidence>
<evidence type="ECO:0000256" key="3">
    <source>
        <dbReference type="ARBA" id="ARBA00022695"/>
    </source>
</evidence>
<dbReference type="Gene3D" id="1.10.8.60">
    <property type="match status" value="1"/>
</dbReference>